<proteinExistence type="predicted"/>
<organism evidence="3 4">
    <name type="scientific">Pseudomonas fluorescens</name>
    <dbReference type="NCBI Taxonomy" id="294"/>
    <lineage>
        <taxon>Bacteria</taxon>
        <taxon>Pseudomonadati</taxon>
        <taxon>Pseudomonadota</taxon>
        <taxon>Gammaproteobacteria</taxon>
        <taxon>Pseudomonadales</taxon>
        <taxon>Pseudomonadaceae</taxon>
        <taxon>Pseudomonas</taxon>
    </lineage>
</organism>
<feature type="domain" description="HNH nuclease" evidence="2">
    <location>
        <begin position="54"/>
        <end position="99"/>
    </location>
</feature>
<dbReference type="Pfam" id="PF13392">
    <property type="entry name" value="HNH_3"/>
    <property type="match status" value="1"/>
</dbReference>
<evidence type="ECO:0000259" key="2">
    <source>
        <dbReference type="Pfam" id="PF13392"/>
    </source>
</evidence>
<dbReference type="InterPro" id="IPR010902">
    <property type="entry name" value="NUMOD4"/>
</dbReference>
<sequence length="171" mass="19001">MNEVWKPVPGWPYEASNLGRVKNPKTGRVLKQSAHKSGYLNVQLWNKMAFKTFLAHRLIAITFLGESPSPEHEVAHSDGDRHNNASSNLRWALHVQNMRDRDAHGTTARGRTNGKLKHADSAVLKVRQLYDGGMPIKEISATTGIPLATTEGFAKRTRRTVLTGTYTGTDN</sequence>
<gene>
    <name evidence="3" type="ORF">PS655_03214</name>
</gene>
<dbReference type="InterPro" id="IPR003615">
    <property type="entry name" value="HNH_nuc"/>
</dbReference>
<dbReference type="RefSeq" id="WP_150651039.1">
    <property type="nucleotide sequence ID" value="NZ_CABVHJ010000009.1"/>
</dbReference>
<reference evidence="3 4" key="1">
    <citation type="submission" date="2019-09" db="EMBL/GenBank/DDBJ databases">
        <authorList>
            <person name="Chandra G."/>
            <person name="Truman W A."/>
        </authorList>
    </citation>
    <scope>NUCLEOTIDE SEQUENCE [LARGE SCALE GENOMIC DNA]</scope>
    <source>
        <strain evidence="3">PS655</strain>
    </source>
</reference>
<dbReference type="SUPFAM" id="SSF54060">
    <property type="entry name" value="His-Me finger endonucleases"/>
    <property type="match status" value="1"/>
</dbReference>
<dbReference type="Pfam" id="PF07463">
    <property type="entry name" value="NUMOD4"/>
    <property type="match status" value="1"/>
</dbReference>
<dbReference type="EMBL" id="CABVHJ010000009">
    <property type="protein sequence ID" value="VVM98654.1"/>
    <property type="molecule type" value="Genomic_DNA"/>
</dbReference>
<evidence type="ECO:0008006" key="5">
    <source>
        <dbReference type="Google" id="ProtNLM"/>
    </source>
</evidence>
<dbReference type="Proteomes" id="UP000327167">
    <property type="component" value="Unassembled WGS sequence"/>
</dbReference>
<evidence type="ECO:0000313" key="4">
    <source>
        <dbReference type="Proteomes" id="UP000327167"/>
    </source>
</evidence>
<dbReference type="Gene3D" id="3.90.75.20">
    <property type="match status" value="1"/>
</dbReference>
<evidence type="ECO:0000313" key="3">
    <source>
        <dbReference type="EMBL" id="VVM98654.1"/>
    </source>
</evidence>
<accession>A0A5E6TYX5</accession>
<name>A0A5E6TYX5_PSEFL</name>
<evidence type="ECO:0000259" key="1">
    <source>
        <dbReference type="Pfam" id="PF07463"/>
    </source>
</evidence>
<dbReference type="AlphaFoldDB" id="A0A5E6TYX5"/>
<dbReference type="InterPro" id="IPR044925">
    <property type="entry name" value="His-Me_finger_sf"/>
</dbReference>
<protein>
    <recommendedName>
        <fullName evidence="5">HNH nuclease domain-containing protein</fullName>
    </recommendedName>
</protein>
<dbReference type="GO" id="GO:0016788">
    <property type="term" value="F:hydrolase activity, acting on ester bonds"/>
    <property type="evidence" value="ECO:0007669"/>
    <property type="project" value="InterPro"/>
</dbReference>
<feature type="domain" description="NUMOD4" evidence="1">
    <location>
        <begin position="3"/>
        <end position="45"/>
    </location>
</feature>